<name>A0A0A8YQ67_ARUDO</name>
<evidence type="ECO:0000313" key="2">
    <source>
        <dbReference type="EMBL" id="JAD28919.1"/>
    </source>
</evidence>
<accession>A0A0A8YQ67</accession>
<reference evidence="2" key="1">
    <citation type="submission" date="2014-09" db="EMBL/GenBank/DDBJ databases">
        <authorList>
            <person name="Magalhaes I.L.F."/>
            <person name="Oliveira U."/>
            <person name="Santos F.R."/>
            <person name="Vidigal T.H.D.A."/>
            <person name="Brescovit A.D."/>
            <person name="Santos A.J."/>
        </authorList>
    </citation>
    <scope>NUCLEOTIDE SEQUENCE</scope>
    <source>
        <tissue evidence="2">Shoot tissue taken approximately 20 cm above the soil surface</tissue>
    </source>
</reference>
<feature type="region of interest" description="Disordered" evidence="1">
    <location>
        <begin position="1"/>
        <end position="25"/>
    </location>
</feature>
<feature type="compositionally biased region" description="Polar residues" evidence="1">
    <location>
        <begin position="1"/>
        <end position="10"/>
    </location>
</feature>
<organism evidence="2">
    <name type="scientific">Arundo donax</name>
    <name type="common">Giant reed</name>
    <name type="synonym">Donax arundinaceus</name>
    <dbReference type="NCBI Taxonomy" id="35708"/>
    <lineage>
        <taxon>Eukaryota</taxon>
        <taxon>Viridiplantae</taxon>
        <taxon>Streptophyta</taxon>
        <taxon>Embryophyta</taxon>
        <taxon>Tracheophyta</taxon>
        <taxon>Spermatophyta</taxon>
        <taxon>Magnoliopsida</taxon>
        <taxon>Liliopsida</taxon>
        <taxon>Poales</taxon>
        <taxon>Poaceae</taxon>
        <taxon>PACMAD clade</taxon>
        <taxon>Arundinoideae</taxon>
        <taxon>Arundineae</taxon>
        <taxon>Arundo</taxon>
    </lineage>
</organism>
<reference evidence="2" key="2">
    <citation type="journal article" date="2015" name="Data Brief">
        <title>Shoot transcriptome of the giant reed, Arundo donax.</title>
        <authorList>
            <person name="Barrero R.A."/>
            <person name="Guerrero F.D."/>
            <person name="Moolhuijzen P."/>
            <person name="Goolsby J.A."/>
            <person name="Tidwell J."/>
            <person name="Bellgard S.E."/>
            <person name="Bellgard M.I."/>
        </authorList>
    </citation>
    <scope>NUCLEOTIDE SEQUENCE</scope>
    <source>
        <tissue evidence="2">Shoot tissue taken approximately 20 cm above the soil surface</tissue>
    </source>
</reference>
<evidence type="ECO:0000256" key="1">
    <source>
        <dbReference type="SAM" id="MobiDB-lite"/>
    </source>
</evidence>
<proteinExistence type="predicted"/>
<sequence>METALALTTSMHKDHTNSNKTTHPQHRRWISTVFICRPSHPVSCPSCTSGSPSCQFSFPRMSVVVGCTG</sequence>
<dbReference type="AlphaFoldDB" id="A0A0A8YQ67"/>
<protein>
    <submittedName>
        <fullName evidence="2">Uncharacterized protein</fullName>
    </submittedName>
</protein>
<dbReference type="EMBL" id="GBRH01268976">
    <property type="protein sequence ID" value="JAD28919.1"/>
    <property type="molecule type" value="Transcribed_RNA"/>
</dbReference>